<reference evidence="4 5" key="1">
    <citation type="submission" date="2016-10" db="EMBL/GenBank/DDBJ databases">
        <title>Genome sequence of the ascomycete fungus Penicillium subrubescens.</title>
        <authorList>
            <person name="De Vries R.P."/>
            <person name="Peng M."/>
            <person name="Dilokpimol A."/>
            <person name="Hilden K."/>
            <person name="Makela M.R."/>
            <person name="Grigoriev I."/>
            <person name="Riley R."/>
            <person name="Granchi Z."/>
        </authorList>
    </citation>
    <scope>NUCLEOTIDE SEQUENCE [LARGE SCALE GENOMIC DNA]</scope>
    <source>
        <strain evidence="4 5">CBS 132785</strain>
    </source>
</reference>
<dbReference type="Gene3D" id="3.30.420.10">
    <property type="entry name" value="Ribonuclease H-like superfamily/Ribonuclease H"/>
    <property type="match status" value="1"/>
</dbReference>
<dbReference type="PROSITE" id="PS50878">
    <property type="entry name" value="RT_POL"/>
    <property type="match status" value="1"/>
</dbReference>
<dbReference type="Pfam" id="PF14529">
    <property type="entry name" value="Exo_endo_phos_2"/>
    <property type="match status" value="1"/>
</dbReference>
<organism evidence="4 5">
    <name type="scientific">Penicillium subrubescens</name>
    <dbReference type="NCBI Taxonomy" id="1316194"/>
    <lineage>
        <taxon>Eukaryota</taxon>
        <taxon>Fungi</taxon>
        <taxon>Dikarya</taxon>
        <taxon>Ascomycota</taxon>
        <taxon>Pezizomycotina</taxon>
        <taxon>Eurotiomycetes</taxon>
        <taxon>Eurotiomycetidae</taxon>
        <taxon>Eurotiales</taxon>
        <taxon>Aspergillaceae</taxon>
        <taxon>Penicillium</taxon>
    </lineage>
</organism>
<dbReference type="InterPro" id="IPR043502">
    <property type="entry name" value="DNA/RNA_pol_sf"/>
</dbReference>
<feature type="region of interest" description="Disordered" evidence="1">
    <location>
        <begin position="1616"/>
        <end position="1635"/>
    </location>
</feature>
<evidence type="ECO:0000256" key="1">
    <source>
        <dbReference type="SAM" id="MobiDB-lite"/>
    </source>
</evidence>
<dbReference type="InterPro" id="IPR036691">
    <property type="entry name" value="Endo/exonu/phosph_ase_sf"/>
</dbReference>
<evidence type="ECO:0000259" key="3">
    <source>
        <dbReference type="PROSITE" id="PS50879"/>
    </source>
</evidence>
<dbReference type="GO" id="GO:0003676">
    <property type="term" value="F:nucleic acid binding"/>
    <property type="evidence" value="ECO:0007669"/>
    <property type="project" value="InterPro"/>
</dbReference>
<accession>A0A1Q5UJ19</accession>
<dbReference type="InterPro" id="IPR002156">
    <property type="entry name" value="RNaseH_domain"/>
</dbReference>
<dbReference type="Pfam" id="PF00075">
    <property type="entry name" value="RNase_H"/>
    <property type="match status" value="1"/>
</dbReference>
<gene>
    <name evidence="4" type="ORF">PENSUB_1932</name>
</gene>
<dbReference type="InterPro" id="IPR005135">
    <property type="entry name" value="Endo/exonuclease/phosphatase"/>
</dbReference>
<dbReference type="CDD" id="cd01650">
    <property type="entry name" value="RT_nLTR_like"/>
    <property type="match status" value="1"/>
</dbReference>
<name>A0A1Q5UJ19_9EURO</name>
<feature type="compositionally biased region" description="Basic and acidic residues" evidence="1">
    <location>
        <begin position="1625"/>
        <end position="1635"/>
    </location>
</feature>
<dbReference type="EMBL" id="MNBE01000218">
    <property type="protein sequence ID" value="OKP12429.1"/>
    <property type="molecule type" value="Genomic_DNA"/>
</dbReference>
<dbReference type="STRING" id="1316194.A0A1Q5UJ19"/>
<dbReference type="CDD" id="cd09276">
    <property type="entry name" value="Rnase_HI_RT_non_LTR"/>
    <property type="match status" value="1"/>
</dbReference>
<dbReference type="GO" id="GO:0004523">
    <property type="term" value="F:RNA-DNA hybrid ribonuclease activity"/>
    <property type="evidence" value="ECO:0007669"/>
    <property type="project" value="InterPro"/>
</dbReference>
<feature type="domain" description="RNase H type-1" evidence="3">
    <location>
        <begin position="1343"/>
        <end position="1489"/>
    </location>
</feature>
<evidence type="ECO:0000313" key="4">
    <source>
        <dbReference type="EMBL" id="OKP12429.1"/>
    </source>
</evidence>
<evidence type="ECO:0000259" key="2">
    <source>
        <dbReference type="PROSITE" id="PS50878"/>
    </source>
</evidence>
<dbReference type="SUPFAM" id="SSF56219">
    <property type="entry name" value="DNase I-like"/>
    <property type="match status" value="1"/>
</dbReference>
<dbReference type="InterPro" id="IPR000477">
    <property type="entry name" value="RT_dom"/>
</dbReference>
<keyword evidence="5" id="KW-1185">Reference proteome</keyword>
<dbReference type="InterPro" id="IPR012337">
    <property type="entry name" value="RNaseH-like_sf"/>
</dbReference>
<dbReference type="Gene3D" id="3.60.10.10">
    <property type="entry name" value="Endonuclease/exonuclease/phosphatase"/>
    <property type="match status" value="1"/>
</dbReference>
<dbReference type="Pfam" id="PF00078">
    <property type="entry name" value="RVT_1"/>
    <property type="match status" value="1"/>
</dbReference>
<dbReference type="SUPFAM" id="SSF53098">
    <property type="entry name" value="Ribonuclease H-like"/>
    <property type="match status" value="1"/>
</dbReference>
<evidence type="ECO:0008006" key="6">
    <source>
        <dbReference type="Google" id="ProtNLM"/>
    </source>
</evidence>
<feature type="region of interest" description="Disordered" evidence="1">
    <location>
        <begin position="1"/>
        <end position="46"/>
    </location>
</feature>
<dbReference type="InterPro" id="IPR036397">
    <property type="entry name" value="RNaseH_sf"/>
</dbReference>
<feature type="compositionally biased region" description="Pro residues" evidence="1">
    <location>
        <begin position="1"/>
        <end position="12"/>
    </location>
</feature>
<protein>
    <recommendedName>
        <fullName evidence="6">Reverse transcriptase</fullName>
    </recommendedName>
</protein>
<sequence>MADPPAGGPEPSPTNTQRGAQLFTREDFEPIVPRKRRSPRNRNEATTVAYSNPEFGTFEDNNGRVTTKEIRQLINSLKEVITHQTTVIESTKAEILEVKHDQNVLRDQNEKLHEEIRALRERIEVLTPAAPTRSWAAVAASGSNSSPQPSHHPPEKEQNCIRISTQRSFVDPRDNDTTDGNTFGRYLPTDAANTHIRTALLNAPSTQDAQVAGIGTTKTGYIIRFKDPESAEVARNNTEWLSELGNGTKVVKPRFGVVVHRTPTEDFDLENANTEAIEKIIEENDLVERGFRIEEIAWLKRKDKVLGKFASLGIWFDSAEGAEHMLNNGLVVGQRYIGSVERREIKKKRCFRCQRFGHLAWSYKETPRCGHCAGQHERQRCPPGLNIGKSGPRMEALINDHQNQNLDVLLIQEPSVTTYQTHVNHSAWRLYRPTVETDTYRFRSLIYVNKRVSTSSHRQIHCDHPDIAAVKIWTADSQLLLFSVYIPSVPLCTPNDTSAEPALNAIQNTISAALRDGRRTTSVILAGDFNRHHPTWGGNHIQPRLIEEASDLITFFQAHGLHSCLPRGTATYWALNDPGRNSTIDQTVTNRPDLLIKCHLYHENYGSDHRATYSEWNLQAQCKPTTKPKKAFDRAGWNKIGEEVVRQIGPWKEIKTRPALDETVQKLIETTTAAIDRYTPNARPTPYSKRWFTPILKIQQTKVNQLRRKWQASCAELGREHPSSITLFREMQEKRRAWTRAIETAKASHWRQFLDEAGEGKLWKAATYMRPREDWGCIPPLQVGTRELVGNEEKAQAFLDSFFPEMNTPGDSLPTSAPLELPWEPITELEIQRSLKAAKGTTAPGDDNLPMLVWKRLWNHLKGIITKIFTASIRLGYHPKQWRKAKIVVLRKPGKPNYSVPEAYRPISLLNTLGKLLEAVVARRLSYLAEKNGLLPGTQFGGRPGRTTEQALLLLSNAIDRAWYKHKVVTLVSFDLRGAFNGVNKASLDACLRARRVPTVVRKWIASFMSDRYASIGFDDYRTEVALLANAGLAQGSPLSPILFIFFNADLVDQPITFHGGASAFIDDYFRWRVGRSAKENLTKIQSEDIPRIEAWARRTGSSFTAEKTELIHLTRRRSEQLQGQVVVDGKAIEPSPTAKLLGVIFDQELRWKEHVQQAIKRATKVSIALAGLRHLRPEQMRQLYRACVTPVVDYASTVWHDPLRDKTHLRHLNTVQRTTLIRILSAFRTVATATLEVEAHILPTHLRLRHRAQNTIANLHTLPREHPIWSALSRAQKRRDNIGSYARFPLAESLKTMDPGRLNGLETIDPRPLPPWRTEPFTDIEIGSDREAARDRAETIRSTTDIVVYSDASGRDGHLGAAVVALDNNLEITESQQVQVGSMDHWSVHVAELIGIFYAVSTVFKIAHQQVRSADGQQTATILCDSRSALQAVQSARHKSGQRIVHAILQAAAEVLAVGIALRLQWMPGHCDNPGNDAADRLAKNAASPGKTHPFRPLLSRERAYIRRNIYAQWEREWKSSTKGGHLRKVDNTLPARYTRRLYGNLPRNRAYLLTQLRTGHNWLSTYRKNVGYSDNDQCVCGAQETVTHVLVDCPNLRDLRRELRREAGDAFNSVSSLLGGSKQGEKGKPDTVSRARTVQAVLDFAEASQRFCSRAPRGQPNNGNGN</sequence>
<dbReference type="PANTHER" id="PTHR33481">
    <property type="entry name" value="REVERSE TRANSCRIPTASE"/>
    <property type="match status" value="1"/>
</dbReference>
<dbReference type="PANTHER" id="PTHR33481:SF1">
    <property type="entry name" value="ENDONUCLEASE_EXONUCLEASE_PHOSPHATASE DOMAIN-CONTAINING PROTEIN-RELATED"/>
    <property type="match status" value="1"/>
</dbReference>
<comment type="caution">
    <text evidence="4">The sequence shown here is derived from an EMBL/GenBank/DDBJ whole genome shotgun (WGS) entry which is preliminary data.</text>
</comment>
<dbReference type="Proteomes" id="UP000186955">
    <property type="component" value="Unassembled WGS sequence"/>
</dbReference>
<dbReference type="SUPFAM" id="SSF56672">
    <property type="entry name" value="DNA/RNA polymerases"/>
    <property type="match status" value="1"/>
</dbReference>
<feature type="region of interest" description="Disordered" evidence="1">
    <location>
        <begin position="138"/>
        <end position="158"/>
    </location>
</feature>
<dbReference type="PROSITE" id="PS50879">
    <property type="entry name" value="RNASE_H_1"/>
    <property type="match status" value="1"/>
</dbReference>
<proteinExistence type="predicted"/>
<evidence type="ECO:0000313" key="5">
    <source>
        <dbReference type="Proteomes" id="UP000186955"/>
    </source>
</evidence>
<feature type="domain" description="Reverse transcriptase" evidence="2">
    <location>
        <begin position="871"/>
        <end position="1146"/>
    </location>
</feature>